<dbReference type="AlphaFoldDB" id="A0A1I2WT92"/>
<evidence type="ECO:0000313" key="8">
    <source>
        <dbReference type="Proteomes" id="UP000533017"/>
    </source>
</evidence>
<feature type="domain" description="Helix-turn-helix type 11" evidence="2">
    <location>
        <begin position="13"/>
        <end position="65"/>
    </location>
</feature>
<dbReference type="Gene3D" id="1.10.10.10">
    <property type="entry name" value="Winged helix-like DNA-binding domain superfamily/Winged helix DNA-binding domain"/>
    <property type="match status" value="1"/>
</dbReference>
<name>A0A1I2WT92_9ACTN</name>
<dbReference type="RefSeq" id="WP_092885201.1">
    <property type="nucleotide sequence ID" value="NZ_FOOI01000011.1"/>
</dbReference>
<dbReference type="SUPFAM" id="SSF46785">
    <property type="entry name" value="Winged helix' DNA-binding domain"/>
    <property type="match status" value="1"/>
</dbReference>
<proteinExistence type="predicted"/>
<dbReference type="OrthoDB" id="9807255at2"/>
<sequence length="316" mass="34858">MTDDLSPTSRALLALELIQNSPGITAQRLGERLGVTERAARRYVAILREADLPIESVSGPYGGYRVGRGLRLAPLMFSAAEAVGLVMAVLEGHRGAADPADLVGSALAKIVRALPERVAEPVRGLRDAPAPRSPDEPSASPELTTRLVEACAAGRRLRLTYRLGRDRDRTMDVDPWAVVLRHSRWYLLAWSHTRQARRVLRVDRVVSVESLAESFTPPADLDALRTLEEHLSQGWTYEVDVVVDASVEETSRWVRRSLGRIEADAEGRTHLRATTDEPEWYARQLAAIPAPFRVLASPELQRAVTDLGRRLTQSGG</sequence>
<keyword evidence="8" id="KW-1185">Reference proteome</keyword>
<reference evidence="6 7" key="1">
    <citation type="submission" date="2016-10" db="EMBL/GenBank/DDBJ databases">
        <authorList>
            <person name="de Groot N.N."/>
        </authorList>
    </citation>
    <scope>NUCLEOTIDE SEQUENCE [LARGE SCALE GENOMIC DNA]</scope>
    <source>
        <strain evidence="6 7">CPCC 202808</strain>
    </source>
</reference>
<dbReference type="STRING" id="504797.SAMN05421678_11151"/>
<accession>A0A1I2WT92</accession>
<evidence type="ECO:0000259" key="4">
    <source>
        <dbReference type="Pfam" id="PF25583"/>
    </source>
</evidence>
<dbReference type="Proteomes" id="UP000533017">
    <property type="component" value="Unassembled WGS sequence"/>
</dbReference>
<keyword evidence="6" id="KW-0238">DNA-binding</keyword>
<dbReference type="Pfam" id="PF25583">
    <property type="entry name" value="WCX"/>
    <property type="match status" value="1"/>
</dbReference>
<evidence type="ECO:0000313" key="5">
    <source>
        <dbReference type="EMBL" id="NYH85079.1"/>
    </source>
</evidence>
<feature type="region of interest" description="Disordered" evidence="1">
    <location>
        <begin position="122"/>
        <end position="142"/>
    </location>
</feature>
<dbReference type="InterPro" id="IPR057727">
    <property type="entry name" value="WCX_dom"/>
</dbReference>
<dbReference type="GO" id="GO:0003677">
    <property type="term" value="F:DNA binding"/>
    <property type="evidence" value="ECO:0007669"/>
    <property type="project" value="UniProtKB-KW"/>
</dbReference>
<evidence type="ECO:0000313" key="7">
    <source>
        <dbReference type="Proteomes" id="UP000199052"/>
    </source>
</evidence>
<dbReference type="InterPro" id="IPR051534">
    <property type="entry name" value="CBASS_pafABC_assoc_protein"/>
</dbReference>
<evidence type="ECO:0000256" key="1">
    <source>
        <dbReference type="SAM" id="MobiDB-lite"/>
    </source>
</evidence>
<dbReference type="InterPro" id="IPR036388">
    <property type="entry name" value="WH-like_DNA-bd_sf"/>
</dbReference>
<dbReference type="PROSITE" id="PS52050">
    <property type="entry name" value="WYL"/>
    <property type="match status" value="1"/>
</dbReference>
<reference evidence="5 8" key="2">
    <citation type="submission" date="2020-07" db="EMBL/GenBank/DDBJ databases">
        <title>Sequencing the genomes of 1000 actinobacteria strains.</title>
        <authorList>
            <person name="Klenk H.-P."/>
        </authorList>
    </citation>
    <scope>NUCLEOTIDE SEQUENCE [LARGE SCALE GENOMIC DNA]</scope>
    <source>
        <strain evidence="5 8">DSM 45117</strain>
    </source>
</reference>
<evidence type="ECO:0000259" key="3">
    <source>
        <dbReference type="Pfam" id="PF13280"/>
    </source>
</evidence>
<dbReference type="InterPro" id="IPR013196">
    <property type="entry name" value="HTH_11"/>
</dbReference>
<dbReference type="PANTHER" id="PTHR34580:SF3">
    <property type="entry name" value="PROTEIN PAFB"/>
    <property type="match status" value="1"/>
</dbReference>
<dbReference type="EMBL" id="JACBZA010000001">
    <property type="protein sequence ID" value="NYH85079.1"/>
    <property type="molecule type" value="Genomic_DNA"/>
</dbReference>
<gene>
    <name evidence="5" type="ORF">FHR37_003930</name>
    <name evidence="6" type="ORF">SAMN05421678_11151</name>
</gene>
<dbReference type="PANTHER" id="PTHR34580">
    <property type="match status" value="1"/>
</dbReference>
<feature type="domain" description="WCX" evidence="4">
    <location>
        <begin position="235"/>
        <end position="311"/>
    </location>
</feature>
<evidence type="ECO:0000259" key="2">
    <source>
        <dbReference type="Pfam" id="PF08279"/>
    </source>
</evidence>
<dbReference type="Pfam" id="PF08279">
    <property type="entry name" value="HTH_11"/>
    <property type="match status" value="1"/>
</dbReference>
<protein>
    <submittedName>
        <fullName evidence="5 6">DNA-binding transcriptional regulator YafY</fullName>
    </submittedName>
</protein>
<dbReference type="InterPro" id="IPR026881">
    <property type="entry name" value="WYL_dom"/>
</dbReference>
<dbReference type="Pfam" id="PF13280">
    <property type="entry name" value="WYL"/>
    <property type="match status" value="1"/>
</dbReference>
<dbReference type="InterPro" id="IPR036390">
    <property type="entry name" value="WH_DNA-bd_sf"/>
</dbReference>
<feature type="domain" description="WYL" evidence="3">
    <location>
        <begin position="144"/>
        <end position="209"/>
    </location>
</feature>
<dbReference type="Proteomes" id="UP000199052">
    <property type="component" value="Unassembled WGS sequence"/>
</dbReference>
<dbReference type="EMBL" id="FOOI01000011">
    <property type="protein sequence ID" value="SFH03566.1"/>
    <property type="molecule type" value="Genomic_DNA"/>
</dbReference>
<organism evidence="6 7">
    <name type="scientific">Actinopolymorpha cephalotaxi</name>
    <dbReference type="NCBI Taxonomy" id="504797"/>
    <lineage>
        <taxon>Bacteria</taxon>
        <taxon>Bacillati</taxon>
        <taxon>Actinomycetota</taxon>
        <taxon>Actinomycetes</taxon>
        <taxon>Propionibacteriales</taxon>
        <taxon>Actinopolymorphaceae</taxon>
        <taxon>Actinopolymorpha</taxon>
    </lineage>
</organism>
<evidence type="ECO:0000313" key="6">
    <source>
        <dbReference type="EMBL" id="SFH03566.1"/>
    </source>
</evidence>